<dbReference type="Pfam" id="PF01370">
    <property type="entry name" value="Epimerase"/>
    <property type="match status" value="1"/>
</dbReference>
<dbReference type="InterPro" id="IPR051783">
    <property type="entry name" value="NAD(P)-dependent_oxidoreduct"/>
</dbReference>
<keyword evidence="4" id="KW-1185">Reference proteome</keyword>
<evidence type="ECO:0000259" key="1">
    <source>
        <dbReference type="Pfam" id="PF01370"/>
    </source>
</evidence>
<dbReference type="GO" id="GO:0004029">
    <property type="term" value="F:aldehyde dehydrogenase (NAD+) activity"/>
    <property type="evidence" value="ECO:0007669"/>
    <property type="project" value="TreeGrafter"/>
</dbReference>
<proteinExistence type="predicted"/>
<dbReference type="Gene3D" id="3.40.50.720">
    <property type="entry name" value="NAD(P)-binding Rossmann-like Domain"/>
    <property type="match status" value="1"/>
</dbReference>
<reference evidence="3 5" key="2">
    <citation type="submission" date="2018-06" db="EMBL/GenBank/DDBJ databases">
        <authorList>
            <consortium name="Pathogen Informatics"/>
            <person name="Doyle S."/>
        </authorList>
    </citation>
    <scope>NUCLEOTIDE SEQUENCE [LARGE SCALE GENOMIC DNA]</scope>
    <source>
        <strain evidence="3 5">NCTC12388</strain>
    </source>
</reference>
<name>A0A378J0G3_9GAMM</name>
<dbReference type="AlphaFoldDB" id="A0A378J0G3"/>
<accession>A0A378J0G3</accession>
<evidence type="ECO:0000313" key="4">
    <source>
        <dbReference type="Proteomes" id="UP000054691"/>
    </source>
</evidence>
<feature type="domain" description="NAD-dependent epimerase/dehydratase" evidence="1">
    <location>
        <begin position="4"/>
        <end position="163"/>
    </location>
</feature>
<protein>
    <submittedName>
        <fullName evidence="2 3">NAD dependent epimerase/dehydratase family protein</fullName>
    </submittedName>
</protein>
<dbReference type="Proteomes" id="UP000254476">
    <property type="component" value="Unassembled WGS sequence"/>
</dbReference>
<dbReference type="SUPFAM" id="SSF51735">
    <property type="entry name" value="NAD(P)-binding Rossmann-fold domains"/>
    <property type="match status" value="1"/>
</dbReference>
<dbReference type="InterPro" id="IPR036291">
    <property type="entry name" value="NAD(P)-bd_dom_sf"/>
</dbReference>
<dbReference type="STRING" id="45066.Lgra_1043"/>
<dbReference type="PANTHER" id="PTHR48079">
    <property type="entry name" value="PROTEIN YEEZ"/>
    <property type="match status" value="1"/>
</dbReference>
<sequence>MLKVAITGANSFIGSHLIEKLSSLNVTINALYRNAPRMNNHYNNVHFYSGNLLESATLKDFIKGCDVVINLSYLWEHDCTQNLEAIRNLADTCVSHKIKRFIHCSTTSVYGTVVINSVDEDTPCNPQTEYAKTKFALENYLLEHYISSFEIMILRPTQVFGPRGKNLLKLADDLIKGSSLKNYLKSSLMAKKPMNLVCVDNVVGAIEYLVYLKKSNKFIYIVSDDDAKANNFHQVESYLMSQLKIPDYFFPYCSLPLFLYKNLSRIMGKGSINPKTIYYGKNLTDAGYIKPVKFEDGLAKFMEWYKLRIGNKVR</sequence>
<evidence type="ECO:0000313" key="5">
    <source>
        <dbReference type="Proteomes" id="UP000254476"/>
    </source>
</evidence>
<evidence type="ECO:0000313" key="3">
    <source>
        <dbReference type="EMBL" id="STX41212.1"/>
    </source>
</evidence>
<dbReference type="InterPro" id="IPR001509">
    <property type="entry name" value="Epimerase_deHydtase"/>
</dbReference>
<dbReference type="OrthoDB" id="9776313at2"/>
<reference evidence="2 4" key="1">
    <citation type="submission" date="2015-11" db="EMBL/GenBank/DDBJ databases">
        <title>Genomic analysis of 38 Legionella species identifies large and diverse effector repertoires.</title>
        <authorList>
            <person name="Burstein D."/>
            <person name="Amaro F."/>
            <person name="Zusman T."/>
            <person name="Lifshitz Z."/>
            <person name="Cohen O."/>
            <person name="Gilbert J.A."/>
            <person name="Pupko T."/>
            <person name="Shuman H.A."/>
            <person name="Segal G."/>
        </authorList>
    </citation>
    <scope>NUCLEOTIDE SEQUENCE [LARGE SCALE GENOMIC DNA]</scope>
    <source>
        <strain evidence="2 4">Lyon 8420412</strain>
    </source>
</reference>
<dbReference type="RefSeq" id="WP_058498217.1">
    <property type="nucleotide sequence ID" value="NZ_CAAAHW010000006.1"/>
</dbReference>
<dbReference type="EMBL" id="LNYE01000020">
    <property type="protein sequence ID" value="KTD11585.1"/>
    <property type="molecule type" value="Genomic_DNA"/>
</dbReference>
<dbReference type="EMBL" id="UGOB01000001">
    <property type="protein sequence ID" value="STX41212.1"/>
    <property type="molecule type" value="Genomic_DNA"/>
</dbReference>
<dbReference type="Proteomes" id="UP000054691">
    <property type="component" value="Unassembled WGS sequence"/>
</dbReference>
<dbReference type="GO" id="GO:0005737">
    <property type="term" value="C:cytoplasm"/>
    <property type="evidence" value="ECO:0007669"/>
    <property type="project" value="TreeGrafter"/>
</dbReference>
<gene>
    <name evidence="3" type="primary">yeeZ</name>
    <name evidence="2" type="ORF">Lgra_1043</name>
    <name evidence="3" type="ORF">NCTC12388_00189</name>
</gene>
<evidence type="ECO:0000313" key="2">
    <source>
        <dbReference type="EMBL" id="KTD11585.1"/>
    </source>
</evidence>
<dbReference type="PANTHER" id="PTHR48079:SF6">
    <property type="entry name" value="NAD(P)-BINDING DOMAIN-CONTAINING PROTEIN-RELATED"/>
    <property type="match status" value="1"/>
</dbReference>
<organism evidence="3 5">
    <name type="scientific">Legionella gratiana</name>
    <dbReference type="NCBI Taxonomy" id="45066"/>
    <lineage>
        <taxon>Bacteria</taxon>
        <taxon>Pseudomonadati</taxon>
        <taxon>Pseudomonadota</taxon>
        <taxon>Gammaproteobacteria</taxon>
        <taxon>Legionellales</taxon>
        <taxon>Legionellaceae</taxon>
        <taxon>Legionella</taxon>
    </lineage>
</organism>